<evidence type="ECO:0000259" key="10">
    <source>
        <dbReference type="Pfam" id="PF11904"/>
    </source>
</evidence>
<dbReference type="EMBL" id="JBGBPQ010000012">
    <property type="protein sequence ID" value="KAL1515054.1"/>
    <property type="molecule type" value="Genomic_DNA"/>
</dbReference>
<comment type="function">
    <text evidence="7">Acts as a molecular chaperone for G protein-coupled receptors, regulating their biogenesis and exit from the ER.</text>
</comment>
<organism evidence="11 12">
    <name type="scientific">Prymnesium parvum</name>
    <name type="common">Toxic golden alga</name>
    <dbReference type="NCBI Taxonomy" id="97485"/>
    <lineage>
        <taxon>Eukaryota</taxon>
        <taxon>Haptista</taxon>
        <taxon>Haptophyta</taxon>
        <taxon>Prymnesiophyceae</taxon>
        <taxon>Prymnesiales</taxon>
        <taxon>Prymnesiaceae</taxon>
        <taxon>Prymnesium</taxon>
    </lineage>
</organism>
<feature type="region of interest" description="Disordered" evidence="9">
    <location>
        <begin position="35"/>
        <end position="76"/>
    </location>
</feature>
<keyword evidence="4 8" id="KW-0040">ANK repeat</keyword>
<evidence type="ECO:0000256" key="3">
    <source>
        <dbReference type="ARBA" id="ARBA00022824"/>
    </source>
</evidence>
<dbReference type="Proteomes" id="UP001515480">
    <property type="component" value="Unassembled WGS sequence"/>
</dbReference>
<evidence type="ECO:0000256" key="4">
    <source>
        <dbReference type="ARBA" id="ARBA00023043"/>
    </source>
</evidence>
<evidence type="ECO:0000256" key="9">
    <source>
        <dbReference type="SAM" id="MobiDB-lite"/>
    </source>
</evidence>
<keyword evidence="6" id="KW-0143">Chaperone</keyword>
<reference evidence="11 12" key="1">
    <citation type="journal article" date="2024" name="Science">
        <title>Giant polyketide synthase enzymes in the biosynthesis of giant marine polyether toxins.</title>
        <authorList>
            <person name="Fallon T.R."/>
            <person name="Shende V.V."/>
            <person name="Wierzbicki I.H."/>
            <person name="Pendleton A.L."/>
            <person name="Watervoot N.F."/>
            <person name="Auber R.P."/>
            <person name="Gonzalez D.J."/>
            <person name="Wisecaver J.H."/>
            <person name="Moore B.S."/>
        </authorList>
    </citation>
    <scope>NUCLEOTIDE SEQUENCE [LARGE SCALE GENOMIC DNA]</scope>
    <source>
        <strain evidence="11 12">12B1</strain>
    </source>
</reference>
<comment type="caution">
    <text evidence="11">The sequence shown here is derived from an EMBL/GenBank/DDBJ whole genome shotgun (WGS) entry which is preliminary data.</text>
</comment>
<feature type="compositionally biased region" description="Basic and acidic residues" evidence="9">
    <location>
        <begin position="143"/>
        <end position="152"/>
    </location>
</feature>
<dbReference type="PANTHER" id="PTHR12447:SF25">
    <property type="entry name" value="ANKYRIN REPEAT DOMAIN-CONTAINING PROTEIN 13C"/>
    <property type="match status" value="1"/>
</dbReference>
<keyword evidence="5" id="KW-0472">Membrane</keyword>
<dbReference type="Pfam" id="PF12796">
    <property type="entry name" value="Ank_2"/>
    <property type="match status" value="1"/>
</dbReference>
<dbReference type="GO" id="GO:0005789">
    <property type="term" value="C:endoplasmic reticulum membrane"/>
    <property type="evidence" value="ECO:0007669"/>
    <property type="project" value="UniProtKB-SubCell"/>
</dbReference>
<proteinExistence type="predicted"/>
<evidence type="ECO:0000256" key="6">
    <source>
        <dbReference type="ARBA" id="ARBA00023186"/>
    </source>
</evidence>
<evidence type="ECO:0000256" key="2">
    <source>
        <dbReference type="ARBA" id="ARBA00022737"/>
    </source>
</evidence>
<dbReference type="InterPro" id="IPR055285">
    <property type="entry name" value="ANKRD13_C"/>
</dbReference>
<dbReference type="InterPro" id="IPR002110">
    <property type="entry name" value="Ankyrin_rpt"/>
</dbReference>
<dbReference type="Gene3D" id="1.25.40.20">
    <property type="entry name" value="Ankyrin repeat-containing domain"/>
    <property type="match status" value="1"/>
</dbReference>
<feature type="repeat" description="ANK" evidence="8">
    <location>
        <begin position="201"/>
        <end position="233"/>
    </location>
</feature>
<sequence>MQQVALVHVQARPCVRIPERSLHVRATLVSAASSCRAEEAPPGADALPSTDPPRSACDGSQGSVGERVGSDVEAAREEQLSSCELEGWGDSDVVAAREEQLSSCELEGRGGSDVVAAREEQLSSCELEGRGGSDVAATSEEQLSSREREDQRLDAISRDPAVIEEARRWPAHRAAYDDDVAVLQSLTRGWGPADWEVHDCCGNTVLHVAALRGSHACVRFALEQGCPCTVTNSEGWTPMEEVLDLHDRGTARLLWSLTHKSEQEAMRAVQQRAQTLATLRQMPDFTMQIRWRFGSPIFGMLLRAHAPSDTYTVWKCGDQLRIDGTLLGVDESNTKLMPKWKRGMFSVLMSPRHDDLTSQVCLINHTNKVYMWPLKKGPQPVCVRVTLNVNKEAYVGCSMHTEMTPIDDASRFDHFCSSQTLRKTIIERVHPTFKAVTNWAGRTTVEKVDGVESELWEATSQIRSKLVVKTNRYQLRSFEAYVHDKLIATNLESSSMVHVPRSMSELVRYDGEPSSEGSTLKARLWLARRFPLNLEHLLLLLRAIAVASTRVQKLVTALEQWNEGSTFVTKVQLPLLMTLYMQMQCSNYRSLNSSTLDAELFDQPSLGHQSTSMPTSSAVDHWDAYTEVNSLEAFFSGNSQGSANWGEI</sequence>
<protein>
    <recommendedName>
        <fullName evidence="10">Ankyrin repeat domain-containing protein</fullName>
    </recommendedName>
</protein>
<evidence type="ECO:0000313" key="12">
    <source>
        <dbReference type="Proteomes" id="UP001515480"/>
    </source>
</evidence>
<evidence type="ECO:0000256" key="8">
    <source>
        <dbReference type="PROSITE-ProRule" id="PRU00023"/>
    </source>
</evidence>
<keyword evidence="2" id="KW-0677">Repeat</keyword>
<dbReference type="InterPro" id="IPR036770">
    <property type="entry name" value="Ankyrin_rpt-contain_sf"/>
</dbReference>
<dbReference type="SUPFAM" id="SSF48403">
    <property type="entry name" value="Ankyrin repeat"/>
    <property type="match status" value="1"/>
</dbReference>
<evidence type="ECO:0000256" key="1">
    <source>
        <dbReference type="ARBA" id="ARBA00004586"/>
    </source>
</evidence>
<feature type="domain" description="Ankyrin repeat" evidence="10">
    <location>
        <begin position="514"/>
        <end position="595"/>
    </location>
</feature>
<dbReference type="PANTHER" id="PTHR12447">
    <property type="entry name" value="ANKYRIN REPEAT DOMAIN-CONTAINING PROTEIN 13"/>
    <property type="match status" value="1"/>
</dbReference>
<dbReference type="AlphaFoldDB" id="A0AB34J6Z6"/>
<gene>
    <name evidence="11" type="ORF">AB1Y20_004119</name>
</gene>
<dbReference type="PROSITE" id="PS50088">
    <property type="entry name" value="ANK_REPEAT"/>
    <property type="match status" value="1"/>
</dbReference>
<evidence type="ECO:0000313" key="11">
    <source>
        <dbReference type="EMBL" id="KAL1515054.1"/>
    </source>
</evidence>
<feature type="region of interest" description="Disordered" evidence="9">
    <location>
        <begin position="126"/>
        <end position="152"/>
    </location>
</feature>
<name>A0AB34J6Z6_PRYPA</name>
<dbReference type="InterPro" id="IPR021832">
    <property type="entry name" value="ANKRD13"/>
</dbReference>
<comment type="subcellular location">
    <subcellularLocation>
        <location evidence="1">Endoplasmic reticulum membrane</location>
    </subcellularLocation>
</comment>
<keyword evidence="3" id="KW-0256">Endoplasmic reticulum</keyword>
<evidence type="ECO:0000256" key="5">
    <source>
        <dbReference type="ARBA" id="ARBA00023136"/>
    </source>
</evidence>
<accession>A0AB34J6Z6</accession>
<evidence type="ECO:0000256" key="7">
    <source>
        <dbReference type="ARBA" id="ARBA00037107"/>
    </source>
</evidence>
<keyword evidence="12" id="KW-1185">Reference proteome</keyword>
<dbReference type="Pfam" id="PF11904">
    <property type="entry name" value="ANKRD13_C"/>
    <property type="match status" value="1"/>
</dbReference>